<protein>
    <recommendedName>
        <fullName evidence="4">Protein PHYTOCHROME KINASE SUBSTRATE 1-like</fullName>
    </recommendedName>
</protein>
<accession>A0AAV5II03</accession>
<dbReference type="InterPro" id="IPR039615">
    <property type="entry name" value="PKS"/>
</dbReference>
<sequence>MSMITLTTSTNSSTTLNNPGLGEASFSSYLMNNFEEKFVRTISESNKKITKLEEHRDYLGTKKEEEDGEIGVFGAEKYFNGVIAEGTPRTLSMDSARKHHYFKAEEIGLDPMKPKFIPYGTPSVRSESSWNSQSALLRSIIRDPLRRKTNRVQGKSFLSSIRCKCYCSDKDSVDVDEQIGEISFKTSTGKQIKNLPRMKNSFDNGKPFSEPWIKDDPFTFPTANSGVGILPLKIPFQDEDRKSLEVFGSPVLGKRNKLLNIEKRIRMLSWDANPTMDEAEFSATCRLNCNDTESDASSDLFEIESLTGKLTNPFLARTVSDTATSGCISPPHCYAPSEASIEWSVVTASAADYSVMSDSEERRSSVTTATSPVRTFPPALNGKTGNNREMQRRRSNSLLGCKSQKALRVAGDVYRLNEKANFDPRMDRGSDSYMAGKTRLRAETELSGFESRQRKQVLAGAGSLSRSHSPRAPQLFLIQ</sequence>
<dbReference type="Proteomes" id="UP001054252">
    <property type="component" value="Unassembled WGS sequence"/>
</dbReference>
<comment type="caution">
    <text evidence="2">The sequence shown here is derived from an EMBL/GenBank/DDBJ whole genome shotgun (WGS) entry which is preliminary data.</text>
</comment>
<organism evidence="2 3">
    <name type="scientific">Rubroshorea leprosula</name>
    <dbReference type="NCBI Taxonomy" id="152421"/>
    <lineage>
        <taxon>Eukaryota</taxon>
        <taxon>Viridiplantae</taxon>
        <taxon>Streptophyta</taxon>
        <taxon>Embryophyta</taxon>
        <taxon>Tracheophyta</taxon>
        <taxon>Spermatophyta</taxon>
        <taxon>Magnoliopsida</taxon>
        <taxon>eudicotyledons</taxon>
        <taxon>Gunneridae</taxon>
        <taxon>Pentapetalae</taxon>
        <taxon>rosids</taxon>
        <taxon>malvids</taxon>
        <taxon>Malvales</taxon>
        <taxon>Dipterocarpaceae</taxon>
        <taxon>Rubroshorea</taxon>
    </lineage>
</organism>
<name>A0AAV5II03_9ROSI</name>
<keyword evidence="3" id="KW-1185">Reference proteome</keyword>
<proteinExistence type="predicted"/>
<gene>
    <name evidence="2" type="ORF">SLEP1_g12335</name>
</gene>
<reference evidence="2 3" key="1">
    <citation type="journal article" date="2021" name="Commun. Biol.">
        <title>The genome of Shorea leprosula (Dipterocarpaceae) highlights the ecological relevance of drought in aseasonal tropical rainforests.</title>
        <authorList>
            <person name="Ng K.K.S."/>
            <person name="Kobayashi M.J."/>
            <person name="Fawcett J.A."/>
            <person name="Hatakeyama M."/>
            <person name="Paape T."/>
            <person name="Ng C.H."/>
            <person name="Ang C.C."/>
            <person name="Tnah L.H."/>
            <person name="Lee C.T."/>
            <person name="Nishiyama T."/>
            <person name="Sese J."/>
            <person name="O'Brien M.J."/>
            <person name="Copetti D."/>
            <person name="Mohd Noor M.I."/>
            <person name="Ong R.C."/>
            <person name="Putra M."/>
            <person name="Sireger I.Z."/>
            <person name="Indrioko S."/>
            <person name="Kosugi Y."/>
            <person name="Izuno A."/>
            <person name="Isagi Y."/>
            <person name="Lee S.L."/>
            <person name="Shimizu K.K."/>
        </authorList>
    </citation>
    <scope>NUCLEOTIDE SEQUENCE [LARGE SCALE GENOMIC DNA]</scope>
    <source>
        <strain evidence="2">214</strain>
    </source>
</reference>
<feature type="region of interest" description="Disordered" evidence="1">
    <location>
        <begin position="360"/>
        <end position="389"/>
    </location>
</feature>
<feature type="region of interest" description="Disordered" evidence="1">
    <location>
        <begin position="444"/>
        <end position="479"/>
    </location>
</feature>
<dbReference type="EMBL" id="BPVZ01000014">
    <property type="protein sequence ID" value="GKU99488.1"/>
    <property type="molecule type" value="Genomic_DNA"/>
</dbReference>
<evidence type="ECO:0008006" key="4">
    <source>
        <dbReference type="Google" id="ProtNLM"/>
    </source>
</evidence>
<evidence type="ECO:0000313" key="2">
    <source>
        <dbReference type="EMBL" id="GKU99488.1"/>
    </source>
</evidence>
<dbReference type="AlphaFoldDB" id="A0AAV5II03"/>
<dbReference type="PANTHER" id="PTHR33781:SF4">
    <property type="entry name" value="PROTEIN PHYTOCHROME KINASE SUBSTRATE 1"/>
    <property type="match status" value="1"/>
</dbReference>
<evidence type="ECO:0000256" key="1">
    <source>
        <dbReference type="SAM" id="MobiDB-lite"/>
    </source>
</evidence>
<dbReference type="PANTHER" id="PTHR33781">
    <property type="entry name" value="PROTEIN PHYTOCHROME KINASE SUBSTRATE 1-RELATED"/>
    <property type="match status" value="1"/>
</dbReference>
<dbReference type="GO" id="GO:0009638">
    <property type="term" value="P:phototropism"/>
    <property type="evidence" value="ECO:0007669"/>
    <property type="project" value="InterPro"/>
</dbReference>
<evidence type="ECO:0000313" key="3">
    <source>
        <dbReference type="Proteomes" id="UP001054252"/>
    </source>
</evidence>